<dbReference type="PANTHER" id="PTHR42693">
    <property type="entry name" value="ARYLSULFATASE FAMILY MEMBER"/>
    <property type="match status" value="1"/>
</dbReference>
<comment type="caution">
    <text evidence="4">The sequence shown here is derived from an EMBL/GenBank/DDBJ whole genome shotgun (WGS) entry which is preliminary data.</text>
</comment>
<organism evidence="4 5">
    <name type="scientific">Pontiella agarivorans</name>
    <dbReference type="NCBI Taxonomy" id="3038953"/>
    <lineage>
        <taxon>Bacteria</taxon>
        <taxon>Pseudomonadati</taxon>
        <taxon>Kiritimatiellota</taxon>
        <taxon>Kiritimatiellia</taxon>
        <taxon>Kiritimatiellales</taxon>
        <taxon>Pontiellaceae</taxon>
        <taxon>Pontiella</taxon>
    </lineage>
</organism>
<evidence type="ECO:0000313" key="4">
    <source>
        <dbReference type="EMBL" id="MDZ8118430.1"/>
    </source>
</evidence>
<reference evidence="4 5" key="1">
    <citation type="journal article" date="2024" name="Appl. Environ. Microbiol.">
        <title>Pontiella agarivorans sp. nov., a novel marine anaerobic bacterium capable of degrading macroalgal polysaccharides and fixing nitrogen.</title>
        <authorList>
            <person name="Liu N."/>
            <person name="Kivenson V."/>
            <person name="Peng X."/>
            <person name="Cui Z."/>
            <person name="Lankiewicz T.S."/>
            <person name="Gosselin K.M."/>
            <person name="English C.J."/>
            <person name="Blair E.M."/>
            <person name="O'Malley M.A."/>
            <person name="Valentine D.L."/>
        </authorList>
    </citation>
    <scope>NUCLEOTIDE SEQUENCE [LARGE SCALE GENOMIC DNA]</scope>
    <source>
        <strain evidence="4 5">NLcol2</strain>
    </source>
</reference>
<name>A0ABU5MW38_9BACT</name>
<protein>
    <submittedName>
        <fullName evidence="4">Sulfatase-like hydrolase/transferase</fullName>
    </submittedName>
</protein>
<keyword evidence="2" id="KW-0378">Hydrolase</keyword>
<evidence type="ECO:0000256" key="1">
    <source>
        <dbReference type="ARBA" id="ARBA00008779"/>
    </source>
</evidence>
<dbReference type="PANTHER" id="PTHR42693:SF53">
    <property type="entry name" value="ENDO-4-O-SULFATASE"/>
    <property type="match status" value="1"/>
</dbReference>
<evidence type="ECO:0000259" key="3">
    <source>
        <dbReference type="Pfam" id="PF00884"/>
    </source>
</evidence>
<sequence length="431" mass="48499">MILADDMGYGDARCYGYDNLVPTPNIDRIAKEGVRFTQGYVSASACGPSRFGLLTGMYQQKFGIQWNQDTWDDLKNGVEETLENNRIPEGQLLINQALSRAGYVTGMSGKYNLPGYPETTFDEYKWIMHFGGQYFPDENGHYAGVDESVARGGHKRILWGPEREGDIYLTDRLGDHAVGFIERHKDKPFFYYLAFNAPHSPMQAKTSLKPQVAHLKTEATKMYGAMLLSMDENIGKVLDKLDELGLTENTLVAFASDNGATFAYNVDWPENWPKELLGSVGPLRGNKGSNYEGGNRIPYLIRWPGKLPAGQVYDHAVSTLDLYPTFCAAGNADIPSSAHLDGTNLLPFLKGEKTGRPHETLYWYHDNSGCVVQGDYKLLVWQDKHWLYNLTEDLGEQHDLAKAKPEIVERLMRKYRSFVDPLPPPLNPAKR</sequence>
<feature type="domain" description="Sulfatase N-terminal" evidence="3">
    <location>
        <begin position="2"/>
        <end position="328"/>
    </location>
</feature>
<keyword evidence="5" id="KW-1185">Reference proteome</keyword>
<dbReference type="InterPro" id="IPR000917">
    <property type="entry name" value="Sulfatase_N"/>
</dbReference>
<accession>A0ABU5MW38</accession>
<proteinExistence type="inferred from homology"/>
<dbReference type="RefSeq" id="WP_322608230.1">
    <property type="nucleotide sequence ID" value="NZ_JARVCO010000008.1"/>
</dbReference>
<dbReference type="Gene3D" id="3.40.720.10">
    <property type="entry name" value="Alkaline Phosphatase, subunit A"/>
    <property type="match status" value="1"/>
</dbReference>
<dbReference type="Proteomes" id="UP001290861">
    <property type="component" value="Unassembled WGS sequence"/>
</dbReference>
<gene>
    <name evidence="4" type="ORF">P9H32_07275</name>
</gene>
<evidence type="ECO:0000256" key="2">
    <source>
        <dbReference type="ARBA" id="ARBA00022801"/>
    </source>
</evidence>
<dbReference type="Pfam" id="PF00884">
    <property type="entry name" value="Sulfatase"/>
    <property type="match status" value="1"/>
</dbReference>
<dbReference type="InterPro" id="IPR050738">
    <property type="entry name" value="Sulfatase"/>
</dbReference>
<evidence type="ECO:0000313" key="5">
    <source>
        <dbReference type="Proteomes" id="UP001290861"/>
    </source>
</evidence>
<dbReference type="InterPro" id="IPR017850">
    <property type="entry name" value="Alkaline_phosphatase_core_sf"/>
</dbReference>
<comment type="similarity">
    <text evidence="1">Belongs to the sulfatase family.</text>
</comment>
<dbReference type="SUPFAM" id="SSF53649">
    <property type="entry name" value="Alkaline phosphatase-like"/>
    <property type="match status" value="1"/>
</dbReference>
<dbReference type="EMBL" id="JARVCO010000008">
    <property type="protein sequence ID" value="MDZ8118430.1"/>
    <property type="molecule type" value="Genomic_DNA"/>
</dbReference>
<dbReference type="Gene3D" id="3.30.1120.10">
    <property type="match status" value="1"/>
</dbReference>